<dbReference type="GO" id="GO:0032259">
    <property type="term" value="P:methylation"/>
    <property type="evidence" value="ECO:0007669"/>
    <property type="project" value="UniProtKB-KW"/>
</dbReference>
<organism evidence="4">
    <name type="scientific">marine metagenome</name>
    <dbReference type="NCBI Taxonomy" id="408172"/>
    <lineage>
        <taxon>unclassified sequences</taxon>
        <taxon>metagenomes</taxon>
        <taxon>ecological metagenomes</taxon>
    </lineage>
</organism>
<evidence type="ECO:0000256" key="3">
    <source>
        <dbReference type="ARBA" id="ARBA00022691"/>
    </source>
</evidence>
<proteinExistence type="predicted"/>
<name>A0A382HRB0_9ZZZZ</name>
<evidence type="ECO:0008006" key="5">
    <source>
        <dbReference type="Google" id="ProtNLM"/>
    </source>
</evidence>
<dbReference type="InterPro" id="IPR029063">
    <property type="entry name" value="SAM-dependent_MTases_sf"/>
</dbReference>
<dbReference type="PANTHER" id="PTHR43591">
    <property type="entry name" value="METHYLTRANSFERASE"/>
    <property type="match status" value="1"/>
</dbReference>
<evidence type="ECO:0000313" key="4">
    <source>
        <dbReference type="EMBL" id="SVB89848.1"/>
    </source>
</evidence>
<dbReference type="Gene3D" id="3.40.50.150">
    <property type="entry name" value="Vaccinia Virus protein VP39"/>
    <property type="match status" value="1"/>
</dbReference>
<keyword evidence="1" id="KW-0489">Methyltransferase</keyword>
<reference evidence="4" key="1">
    <citation type="submission" date="2018-05" db="EMBL/GenBank/DDBJ databases">
        <authorList>
            <person name="Lanie J.A."/>
            <person name="Ng W.-L."/>
            <person name="Kazmierczak K.M."/>
            <person name="Andrzejewski T.M."/>
            <person name="Davidsen T.M."/>
            <person name="Wayne K.J."/>
            <person name="Tettelin H."/>
            <person name="Glass J.I."/>
            <person name="Rusch D."/>
            <person name="Podicherti R."/>
            <person name="Tsui H.-C.T."/>
            <person name="Winkler M.E."/>
        </authorList>
    </citation>
    <scope>NUCLEOTIDE SEQUENCE</scope>
</reference>
<protein>
    <recommendedName>
        <fullName evidence="5">Methyltransferase domain-containing protein</fullName>
    </recommendedName>
</protein>
<dbReference type="EMBL" id="UINC01062845">
    <property type="protein sequence ID" value="SVB89848.1"/>
    <property type="molecule type" value="Genomic_DNA"/>
</dbReference>
<keyword evidence="3" id="KW-0949">S-adenosyl-L-methionine</keyword>
<dbReference type="InterPro" id="IPR004033">
    <property type="entry name" value="UbiE/COQ5_MeTrFase"/>
</dbReference>
<accession>A0A382HRB0</accession>
<dbReference type="PROSITE" id="PS51608">
    <property type="entry name" value="SAM_MT_UBIE"/>
    <property type="match status" value="1"/>
</dbReference>
<evidence type="ECO:0000256" key="2">
    <source>
        <dbReference type="ARBA" id="ARBA00022679"/>
    </source>
</evidence>
<dbReference type="Pfam" id="PF01209">
    <property type="entry name" value="Ubie_methyltran"/>
    <property type="match status" value="1"/>
</dbReference>
<feature type="non-terminal residue" evidence="4">
    <location>
        <position position="180"/>
    </location>
</feature>
<dbReference type="SUPFAM" id="SSF53335">
    <property type="entry name" value="S-adenosyl-L-methionine-dependent methyltransferases"/>
    <property type="match status" value="1"/>
</dbReference>
<dbReference type="PANTHER" id="PTHR43591:SF24">
    <property type="entry name" value="2-METHOXY-6-POLYPRENYL-1,4-BENZOQUINOL METHYLASE, MITOCHONDRIAL"/>
    <property type="match status" value="1"/>
</dbReference>
<dbReference type="AlphaFoldDB" id="A0A382HRB0"/>
<keyword evidence="2" id="KW-0808">Transferase</keyword>
<dbReference type="CDD" id="cd02440">
    <property type="entry name" value="AdoMet_MTases"/>
    <property type="match status" value="1"/>
</dbReference>
<sequence length="180" mass="19830">MDNNDEDLTHFGFRRVSRSEKASHIADVFHSVANRYDVMNDLMSLGTHRVMKLMAANATRAREGHVILDLAGGTGDLTRLLSDNVGKSGQVCLCDINGSMLQEGRDRLLNQGITTNVSYIQADGEQLPFPAESFNSVIIGFGLRNFTSKETALTAIFECLKPRGKIVILEFSKPGNDLLR</sequence>
<dbReference type="GO" id="GO:0008425">
    <property type="term" value="F:2-methoxy-6-polyprenyl-1,4-benzoquinol methyltransferase activity"/>
    <property type="evidence" value="ECO:0007669"/>
    <property type="project" value="TreeGrafter"/>
</dbReference>
<gene>
    <name evidence="4" type="ORF">METZ01_LOCUS242702</name>
</gene>
<evidence type="ECO:0000256" key="1">
    <source>
        <dbReference type="ARBA" id="ARBA00022603"/>
    </source>
</evidence>